<proteinExistence type="predicted"/>
<dbReference type="EMBL" id="VXKB01000008">
    <property type="protein sequence ID" value="KAA8713050.1"/>
    <property type="molecule type" value="Genomic_DNA"/>
</dbReference>
<dbReference type="RefSeq" id="WP_150385178.1">
    <property type="nucleotide sequence ID" value="NZ_BAAAFS010000007.1"/>
</dbReference>
<evidence type="ECO:0000313" key="2">
    <source>
        <dbReference type="Proteomes" id="UP000322181"/>
    </source>
</evidence>
<gene>
    <name evidence="1" type="ORF">F4V73_18220</name>
</gene>
<reference evidence="1 2" key="1">
    <citation type="submission" date="2019-09" db="EMBL/GenBank/DDBJ databases">
        <title>Draft genome sequence of various Type strains from the CCUG.</title>
        <authorList>
            <person name="Pineiro-Iglesias B."/>
            <person name="Tunovic T."/>
            <person name="Unosson C."/>
            <person name="Inganas E."/>
            <person name="Ohlen M."/>
            <person name="Cardew S."/>
            <person name="Jensie-Markopoulos S."/>
            <person name="Salva-Serra F."/>
            <person name="Jaen-Luchoro D."/>
            <person name="Karlsson R."/>
            <person name="Svensson-Stadler L."/>
            <person name="Chun J."/>
            <person name="Moore E."/>
        </authorList>
    </citation>
    <scope>NUCLEOTIDE SEQUENCE [LARGE SCALE GENOMIC DNA]</scope>
    <source>
        <strain evidence="1 2">CCUG 53682T</strain>
    </source>
</reference>
<sequence length="276" mass="30437">MDVIKSGGVKDVTAMFDALDVSKASYSLFDITGNPVVSDQPLAISDGDLSVSFVVDGEYNTLKDGVSKDMRRVVVKAVTDSGRVSESEQYYAVLASSELSVPGDSFITVMEAKLSAMDMYGSEAFLLLSDHIQRQVLMEATQRLKHMRYSLKRIYKITDDYKARPQNILTANTLPFYLTANQSGEFIDFTELTDEQYQILPAYFVSDMAKACLTEAVMIVSTGGAADARDEGLLSESIGETTNMYRSGRAATQALARKTWRIVARYTDNTIRIGRG</sequence>
<name>A0A5M9QX98_9GAMM</name>
<protein>
    <submittedName>
        <fullName evidence="1">Uncharacterized protein</fullName>
    </submittedName>
</protein>
<dbReference type="Proteomes" id="UP000322181">
    <property type="component" value="Unassembled WGS sequence"/>
</dbReference>
<dbReference type="AlphaFoldDB" id="A0A5M9QX98"/>
<accession>A0A5M9QX98</accession>
<comment type="caution">
    <text evidence="1">The sequence shown here is derived from an EMBL/GenBank/DDBJ whole genome shotgun (WGS) entry which is preliminary data.</text>
</comment>
<organism evidence="1 2">
    <name type="scientific">Morganella psychrotolerans</name>
    <dbReference type="NCBI Taxonomy" id="368603"/>
    <lineage>
        <taxon>Bacteria</taxon>
        <taxon>Pseudomonadati</taxon>
        <taxon>Pseudomonadota</taxon>
        <taxon>Gammaproteobacteria</taxon>
        <taxon>Enterobacterales</taxon>
        <taxon>Morganellaceae</taxon>
        <taxon>Morganella</taxon>
    </lineage>
</organism>
<evidence type="ECO:0000313" key="1">
    <source>
        <dbReference type="EMBL" id="KAA8713050.1"/>
    </source>
</evidence>